<dbReference type="InterPro" id="IPR015421">
    <property type="entry name" value="PyrdxlP-dep_Trfase_major"/>
</dbReference>
<feature type="domain" description="Orn/Lys/Arg decarboxylases family 1 pyridoxal-P attachment site" evidence="1">
    <location>
        <begin position="538"/>
        <end position="738"/>
    </location>
</feature>
<dbReference type="PANTHER" id="PTHR45229:SF3">
    <property type="entry name" value="BIODEGRADATIVE ARGININE DECARBOXYLASE"/>
    <property type="match status" value="1"/>
</dbReference>
<comment type="caution">
    <text evidence="2">The sequence shown here is derived from an EMBL/GenBank/DDBJ whole genome shotgun (WGS) entry which is preliminary data.</text>
</comment>
<dbReference type="AlphaFoldDB" id="A1ZR33"/>
<dbReference type="OrthoDB" id="9815233at2"/>
<sequence>MSSRKKTLSAQYYSIGQLRINRWDELKTKTEELSHCNEGSANEIKYRNEVEQLLNDLASVEQYFVIPGKTVIDKLTKSLEKRAYGVLAHIAKNTTRQLINDVYSGSAEDDKESLETDLGHDMQQTSKKNYFEVLVLDNLNSVDETALHQKISELHDPGDQFIYNVIVQRSFQDALITLFFNPNIQAVVIHYAPPYRSTNITPLIRPYIQNVLKFNLEAVPEAQLGPRTGKLINQFRPELDVYYVTDTALGDLKNSTLNTFRRIYYRKEDLQELHLAVIRGIRERYHTPFFSALKEYSQKPTSIFHAMPISRGNSVFKSKWVKDFGDFYGRNMFLAETSSTTGGMDSLLQPTGPLKKAQEMASEAYGSQRTFFVTNGTSTANKIVLQALVEPGDLVLIDRDCHKSHHYGLVLSGAYPVYLDSYPVEKYSIYGAVPLEQILEKLLVLKKAGRLNKVKMLLLTNCTFDGIVYNVQRVMERVLAIKPDMVFLWDEAWFAFAGFTYNYKQRTGMFSANKLYRKYQSETYRKQYLEHVQGLKEGEEPILPDPDKVRIRVYSTQSTHKTLSSFRQGSMIHIWDESFRKKTENTFLEAYMTHTSTSPNYQMLASLDIGRRQVQFEGYEMVERSIELAMVFRAKVNDTPLLSKYFDVLTVQDFIPDEFRDSGLSEFYDPETGWNRLEEAWENDEFMLDPTKITLFIGKTGIDGDTFKNKYLMDQYNIQINKTSRNTVLFMTNIGTTRSSVAYLTKILIKIATQLDEHFNSLNTREREIADARVQSLTLDVPPLPDFSKFHSSFLAVPGVPGGNLRAAYFLAYSEENCEYISMLECKAAVEQGREMVASSFVIPYPPGFPILVPGQVVSKEIISFMLALDVSEIHGYRADLGLRIFRDSVLNRQKTGTAMGAMGQSKKKIKI</sequence>
<dbReference type="Gene3D" id="3.40.640.10">
    <property type="entry name" value="Type I PLP-dependent aspartate aminotransferase-like (Major domain)"/>
    <property type="match status" value="1"/>
</dbReference>
<protein>
    <submittedName>
        <fullName evidence="2">Adi</fullName>
    </submittedName>
</protein>
<dbReference type="Gene3D" id="3.90.100.10">
    <property type="entry name" value="Orn/Lys/Arg decarboxylase, C-terminal domain"/>
    <property type="match status" value="1"/>
</dbReference>
<dbReference type="eggNOG" id="COG1982">
    <property type="taxonomic scope" value="Bacteria"/>
</dbReference>
<name>A1ZR33_MICM2</name>
<proteinExistence type="predicted"/>
<dbReference type="InterPro" id="IPR000310">
    <property type="entry name" value="Orn/Lys/Arg_deCO2ase_major_dom"/>
</dbReference>
<reference evidence="2 3" key="1">
    <citation type="submission" date="2007-01" db="EMBL/GenBank/DDBJ databases">
        <authorList>
            <person name="Haygood M."/>
            <person name="Podell S."/>
            <person name="Anderson C."/>
            <person name="Hopkinson B."/>
            <person name="Roe K."/>
            <person name="Barbeau K."/>
            <person name="Gaasterland T."/>
            <person name="Ferriera S."/>
            <person name="Johnson J."/>
            <person name="Kravitz S."/>
            <person name="Beeson K."/>
            <person name="Sutton G."/>
            <person name="Rogers Y.-H."/>
            <person name="Friedman R."/>
            <person name="Frazier M."/>
            <person name="Venter J.C."/>
        </authorList>
    </citation>
    <scope>NUCLEOTIDE SEQUENCE [LARGE SCALE GENOMIC DNA]</scope>
    <source>
        <strain evidence="2 3">ATCC 23134</strain>
    </source>
</reference>
<evidence type="ECO:0000259" key="1">
    <source>
        <dbReference type="Pfam" id="PF01276"/>
    </source>
</evidence>
<evidence type="ECO:0000313" key="3">
    <source>
        <dbReference type="Proteomes" id="UP000004095"/>
    </source>
</evidence>
<feature type="domain" description="Orn/Lys/Arg decarboxylases family 1 pyridoxal-P attachment site" evidence="1">
    <location>
        <begin position="287"/>
        <end position="510"/>
    </location>
</feature>
<evidence type="ECO:0000313" key="2">
    <source>
        <dbReference type="EMBL" id="EAY27122.1"/>
    </source>
</evidence>
<dbReference type="InterPro" id="IPR015422">
    <property type="entry name" value="PyrdxlP-dep_Trfase_small"/>
</dbReference>
<dbReference type="GO" id="GO:0005829">
    <property type="term" value="C:cytosol"/>
    <property type="evidence" value="ECO:0007669"/>
    <property type="project" value="TreeGrafter"/>
</dbReference>
<dbReference type="PANTHER" id="PTHR45229">
    <property type="entry name" value="CONSTITUTIVE ORNITHINE DECARBOXYLASE"/>
    <property type="match status" value="1"/>
</dbReference>
<dbReference type="CDD" id="cd00615">
    <property type="entry name" value="Orn_deC_like"/>
    <property type="match status" value="1"/>
</dbReference>
<dbReference type="GO" id="GO:0030170">
    <property type="term" value="F:pyridoxal phosphate binding"/>
    <property type="evidence" value="ECO:0007669"/>
    <property type="project" value="TreeGrafter"/>
</dbReference>
<dbReference type="RefSeq" id="WP_004156172.1">
    <property type="nucleotide sequence ID" value="NZ_AAWS01000026.1"/>
</dbReference>
<dbReference type="InterPro" id="IPR011193">
    <property type="entry name" value="Orn/lys/arg_de-COase"/>
</dbReference>
<keyword evidence="3" id="KW-1185">Reference proteome</keyword>
<dbReference type="EMBL" id="AAWS01000026">
    <property type="protein sequence ID" value="EAY27122.1"/>
    <property type="molecule type" value="Genomic_DNA"/>
</dbReference>
<dbReference type="Gene3D" id="3.90.1150.10">
    <property type="entry name" value="Aspartate Aminotransferase, domain 1"/>
    <property type="match status" value="1"/>
</dbReference>
<dbReference type="GO" id="GO:0008792">
    <property type="term" value="F:arginine decarboxylase activity"/>
    <property type="evidence" value="ECO:0007669"/>
    <property type="project" value="TreeGrafter"/>
</dbReference>
<dbReference type="SUPFAM" id="SSF53383">
    <property type="entry name" value="PLP-dependent transferases"/>
    <property type="match status" value="1"/>
</dbReference>
<dbReference type="GO" id="GO:0006527">
    <property type="term" value="P:L-arginine catabolic process"/>
    <property type="evidence" value="ECO:0007669"/>
    <property type="project" value="TreeGrafter"/>
</dbReference>
<organism evidence="2 3">
    <name type="scientific">Microscilla marina ATCC 23134</name>
    <dbReference type="NCBI Taxonomy" id="313606"/>
    <lineage>
        <taxon>Bacteria</taxon>
        <taxon>Pseudomonadati</taxon>
        <taxon>Bacteroidota</taxon>
        <taxon>Cytophagia</taxon>
        <taxon>Cytophagales</taxon>
        <taxon>Microscillaceae</taxon>
        <taxon>Microscilla</taxon>
    </lineage>
</organism>
<dbReference type="Pfam" id="PF01276">
    <property type="entry name" value="OKR_DC_1"/>
    <property type="match status" value="2"/>
</dbReference>
<dbReference type="Proteomes" id="UP000004095">
    <property type="component" value="Unassembled WGS sequence"/>
</dbReference>
<gene>
    <name evidence="2" type="ORF">M23134_08396</name>
</gene>
<dbReference type="InterPro" id="IPR015424">
    <property type="entry name" value="PyrdxlP-dep_Trfase"/>
</dbReference>
<accession>A1ZR33</accession>